<sequence>TTVYDLMISQYGIKRFNHELEATGYDDAHSKYTPAWQENITGIKSSLVIQVAKEFAQNAIDTEGRSMIIMGAGINHWFNSDTIYRSILNLVMLCGCQGVNGGGWAHYVGQEKCRPIEGWNTIAFAKDWQGPPRLQNGTSWFYFATDQWKYEESNVDKLKSPLAENIKHQHPADYNVTAARMGWLPSYPQLNKNSLLCGEEAKDEGDDSNEAILQKAIESVKNKDTQFAIEDPDLRKNHPKTLFVWR</sequence>
<proteinExistence type="predicted"/>
<dbReference type="GO" id="GO:0016020">
    <property type="term" value="C:membrane"/>
    <property type="evidence" value="ECO:0007669"/>
    <property type="project" value="TreeGrafter"/>
</dbReference>
<evidence type="ECO:0000313" key="3">
    <source>
        <dbReference type="Proteomes" id="UP000293637"/>
    </source>
</evidence>
<dbReference type="SUPFAM" id="SSF53706">
    <property type="entry name" value="Formate dehydrogenase/DMSO reductase, domains 1-3"/>
    <property type="match status" value="1"/>
</dbReference>
<dbReference type="EMBL" id="SCHB01000030">
    <property type="protein sequence ID" value="TBW69650.1"/>
    <property type="molecule type" value="Genomic_DNA"/>
</dbReference>
<dbReference type="GO" id="GO:0016491">
    <property type="term" value="F:oxidoreductase activity"/>
    <property type="evidence" value="ECO:0007669"/>
    <property type="project" value="InterPro"/>
</dbReference>
<dbReference type="PANTHER" id="PTHR43105">
    <property type="entry name" value="RESPIRATORY NITRATE REDUCTASE"/>
    <property type="match status" value="1"/>
</dbReference>
<dbReference type="PANTHER" id="PTHR43105:SF2">
    <property type="entry name" value="RESPIRATORY NITRATE REDUCTASE 2 ALPHA CHAIN"/>
    <property type="match status" value="1"/>
</dbReference>
<name>A0A4V2KV11_STALU</name>
<dbReference type="InterPro" id="IPR006656">
    <property type="entry name" value="Mopterin_OxRdtase"/>
</dbReference>
<dbReference type="Proteomes" id="UP000293637">
    <property type="component" value="Unassembled WGS sequence"/>
</dbReference>
<dbReference type="Gene3D" id="3.40.50.12440">
    <property type="match status" value="1"/>
</dbReference>
<gene>
    <name evidence="2" type="primary">narZ</name>
    <name evidence="2" type="ORF">EQ812_12440</name>
</gene>
<evidence type="ECO:0000259" key="1">
    <source>
        <dbReference type="Pfam" id="PF00384"/>
    </source>
</evidence>
<dbReference type="AlphaFoldDB" id="A0A4V2KV11"/>
<dbReference type="InterPro" id="IPR050123">
    <property type="entry name" value="Prok_molybdopt-oxidoreductase"/>
</dbReference>
<dbReference type="RefSeq" id="WP_165489583.1">
    <property type="nucleotide sequence ID" value="NZ_SCHB01000030.1"/>
</dbReference>
<organism evidence="2 3">
    <name type="scientific">Staphylococcus lugdunensis</name>
    <dbReference type="NCBI Taxonomy" id="28035"/>
    <lineage>
        <taxon>Bacteria</taxon>
        <taxon>Bacillati</taxon>
        <taxon>Bacillota</taxon>
        <taxon>Bacilli</taxon>
        <taxon>Bacillales</taxon>
        <taxon>Staphylococcaceae</taxon>
        <taxon>Staphylococcus</taxon>
    </lineage>
</organism>
<accession>A0A4V2KV11</accession>
<evidence type="ECO:0000313" key="2">
    <source>
        <dbReference type="EMBL" id="TBW69650.1"/>
    </source>
</evidence>
<feature type="domain" description="Molybdopterin oxidoreductase" evidence="1">
    <location>
        <begin position="31"/>
        <end position="121"/>
    </location>
</feature>
<feature type="non-terminal residue" evidence="2">
    <location>
        <position position="246"/>
    </location>
</feature>
<protein>
    <submittedName>
        <fullName evidence="2">Nitrate reductase subunit alpha</fullName>
    </submittedName>
</protein>
<feature type="non-terminal residue" evidence="2">
    <location>
        <position position="1"/>
    </location>
</feature>
<comment type="caution">
    <text evidence="2">The sequence shown here is derived from an EMBL/GenBank/DDBJ whole genome shotgun (WGS) entry which is preliminary data.</text>
</comment>
<reference evidence="2 3" key="1">
    <citation type="journal article" date="2019" name="Sci. Transl. Med.">
        <title>Quorum sensing between bacterial species on the skin protects against epidermal injury in atopic dermatitis.</title>
        <authorList>
            <person name="Williams M.R."/>
        </authorList>
    </citation>
    <scope>NUCLEOTIDE SEQUENCE [LARGE SCALE GENOMIC DNA]</scope>
    <source>
        <strain evidence="2 3">E7</strain>
    </source>
</reference>
<dbReference type="Pfam" id="PF00384">
    <property type="entry name" value="Molybdopterin"/>
    <property type="match status" value="1"/>
</dbReference>